<dbReference type="CDD" id="cd06578">
    <property type="entry name" value="HemD"/>
    <property type="match status" value="1"/>
</dbReference>
<evidence type="ECO:0000259" key="10">
    <source>
        <dbReference type="Pfam" id="PF02602"/>
    </source>
</evidence>
<dbReference type="InterPro" id="IPR014776">
    <property type="entry name" value="4pyrrole_Mease_sub2"/>
</dbReference>
<dbReference type="RefSeq" id="WP_254172733.1">
    <property type="nucleotide sequence ID" value="NZ_LR882967.1"/>
</dbReference>
<comment type="function">
    <text evidence="7">Catalyzes the two successive C-2 and C-7 methylation reactions involved in the conversion of uroporphyrinogen III to precorrin-2 via the intermediate formation of precorrin-1. It is a step in the biosynthesis of both cobalamin (vitamin B12) and siroheme.</text>
</comment>
<dbReference type="KEGG" id="ppsu:NO713_00078"/>
<organism evidence="11 12">
    <name type="scientific">Planktothrix pseudagardhii</name>
    <dbReference type="NCBI Taxonomy" id="132604"/>
    <lineage>
        <taxon>Bacteria</taxon>
        <taxon>Bacillati</taxon>
        <taxon>Cyanobacteriota</taxon>
        <taxon>Cyanophyceae</taxon>
        <taxon>Oscillatoriophycideae</taxon>
        <taxon>Oscillatoriales</taxon>
        <taxon>Microcoleaceae</taxon>
        <taxon>Planktothrix</taxon>
    </lineage>
</organism>
<dbReference type="Gene3D" id="3.40.50.10090">
    <property type="match status" value="2"/>
</dbReference>
<evidence type="ECO:0000256" key="7">
    <source>
        <dbReference type="ARBA" id="ARBA00054030"/>
    </source>
</evidence>
<dbReference type="GO" id="GO:0004852">
    <property type="term" value="F:uroporphyrinogen-III synthase activity"/>
    <property type="evidence" value="ECO:0007669"/>
    <property type="project" value="InterPro"/>
</dbReference>
<evidence type="ECO:0000256" key="5">
    <source>
        <dbReference type="ARBA" id="ARBA00023244"/>
    </source>
</evidence>
<dbReference type="InterPro" id="IPR014777">
    <property type="entry name" value="4pyrrole_Mease_sub1"/>
</dbReference>
<dbReference type="AlphaFoldDB" id="A0A9W4CDV4"/>
<dbReference type="Pfam" id="PF00590">
    <property type="entry name" value="TP_methylase"/>
    <property type="match status" value="1"/>
</dbReference>
<dbReference type="FunFam" id="3.40.1010.10:FF:000001">
    <property type="entry name" value="Siroheme synthase"/>
    <property type="match status" value="1"/>
</dbReference>
<comment type="similarity">
    <text evidence="8">Belongs to the precorrin methyltransferase family.</text>
</comment>
<comment type="pathway">
    <text evidence="6">Porphyrin-containing compound metabolism.</text>
</comment>
<keyword evidence="11" id="KW-0456">Lyase</keyword>
<dbReference type="Proteomes" id="UP001153719">
    <property type="component" value="Chromosome"/>
</dbReference>
<sequence>MIGQKGKVYLMGAGLGEIAYLTLQAQALLSQAEVIIYDALVDDSILTLIPANCLKINVGKRGGQPSTPQAEINQLLVEYCLRGKQVIRLKGGDPFIFGRTTSEIQALIESQCNFEVIPGLSSALAAPTLASIPLTDPVMSRCFAVMTAHDLEALDWQIVSQIETLVILMGGRNLAEIVHQLLRHERLPQTPIAIIKSGGCPQQKVWIGTLNDIVEITAHESLSPCVIVVGEVVRLRDFLNPAQHSWQPNQPLENSILNLDTMNLPLFGKTILITRSAEQSSQFSDLLKAQGATVIEMPALVITPPSSWDSLDQAIEQLEKGSENHFDWLILTSSNGVEYFFNRLINLGKDIRSLGQTKIAVVGKKTAASLQERCLKPDFIPPDFVADSLVEHFPESLEGKRILFPRVETGGREVLVQELTTKGATVVEVAAYESGCPESISPDVLEALQSQKIDVITFASSKTVKNYYQLIQSLPEHTLPPNYLDSICIASIGPQTSKSCINLLGRVDVEPQEYTLEGLTQAIINYLICAADVSAC</sequence>
<dbReference type="EMBL" id="LR882967">
    <property type="protein sequence ID" value="CAD5911648.1"/>
    <property type="molecule type" value="Genomic_DNA"/>
</dbReference>
<dbReference type="SUPFAM" id="SSF53790">
    <property type="entry name" value="Tetrapyrrole methylase"/>
    <property type="match status" value="1"/>
</dbReference>
<evidence type="ECO:0000256" key="2">
    <source>
        <dbReference type="ARBA" id="ARBA00022603"/>
    </source>
</evidence>
<dbReference type="SUPFAM" id="SSF69618">
    <property type="entry name" value="HemD-like"/>
    <property type="match status" value="1"/>
</dbReference>
<evidence type="ECO:0000259" key="9">
    <source>
        <dbReference type="Pfam" id="PF00590"/>
    </source>
</evidence>
<proteinExistence type="inferred from homology"/>
<dbReference type="InterPro" id="IPR003754">
    <property type="entry name" value="4pyrrol_synth_uPrphyn_synth"/>
</dbReference>
<reference evidence="11" key="1">
    <citation type="submission" date="2020-09" db="EMBL/GenBank/DDBJ databases">
        <authorList>
            <person name="Blom J."/>
        </authorList>
    </citation>
    <scope>NUCLEOTIDE SEQUENCE</scope>
    <source>
        <strain evidence="11">No.713</strain>
    </source>
</reference>
<protein>
    <recommendedName>
        <fullName evidence="1">uroporphyrinogen-III C-methyltransferase</fullName>
        <ecNumber evidence="1">2.1.1.107</ecNumber>
    </recommendedName>
</protein>
<dbReference type="InterPro" id="IPR035996">
    <property type="entry name" value="4pyrrol_Methylase_sf"/>
</dbReference>
<evidence type="ECO:0000256" key="1">
    <source>
        <dbReference type="ARBA" id="ARBA00012162"/>
    </source>
</evidence>
<dbReference type="FunFam" id="3.40.50.10090:FF:000001">
    <property type="entry name" value="Bifunctional uroporphyrinogen-III C-methyltransferase/uroporphyrinogen-III synthase"/>
    <property type="match status" value="1"/>
</dbReference>
<dbReference type="InterPro" id="IPR050161">
    <property type="entry name" value="Siro_Cobalamin_biosynth"/>
</dbReference>
<dbReference type="CDD" id="cd11642">
    <property type="entry name" value="SUMT"/>
    <property type="match status" value="1"/>
</dbReference>
<dbReference type="NCBIfam" id="NF004790">
    <property type="entry name" value="PRK06136.1"/>
    <property type="match status" value="1"/>
</dbReference>
<dbReference type="InterPro" id="IPR036108">
    <property type="entry name" value="4pyrrol_syn_uPrphyn_synt_sf"/>
</dbReference>
<dbReference type="InterPro" id="IPR000878">
    <property type="entry name" value="4pyrrol_Mease"/>
</dbReference>
<dbReference type="GO" id="GO:0032259">
    <property type="term" value="P:methylation"/>
    <property type="evidence" value="ECO:0007669"/>
    <property type="project" value="UniProtKB-KW"/>
</dbReference>
<dbReference type="GO" id="GO:0004851">
    <property type="term" value="F:uroporphyrin-III C-methyltransferase activity"/>
    <property type="evidence" value="ECO:0007669"/>
    <property type="project" value="UniProtKB-EC"/>
</dbReference>
<evidence type="ECO:0000313" key="11">
    <source>
        <dbReference type="EMBL" id="CAD5911648.1"/>
    </source>
</evidence>
<keyword evidence="4" id="KW-0949">S-adenosyl-L-methionine</keyword>
<dbReference type="PROSITE" id="PS00840">
    <property type="entry name" value="SUMT_2"/>
    <property type="match status" value="1"/>
</dbReference>
<evidence type="ECO:0000256" key="6">
    <source>
        <dbReference type="ARBA" id="ARBA00023444"/>
    </source>
</evidence>
<name>A0A9W4CDV4_9CYAN</name>
<feature type="domain" description="Tetrapyrrole biosynthesis uroporphyrinogen III synthase" evidence="10">
    <location>
        <begin position="282"/>
        <end position="521"/>
    </location>
</feature>
<dbReference type="Gene3D" id="3.30.950.10">
    <property type="entry name" value="Methyltransferase, Cobalt-precorrin-4 Transmethylase, Domain 2"/>
    <property type="match status" value="1"/>
</dbReference>
<keyword evidence="5" id="KW-0627">Porphyrin biosynthesis</keyword>
<evidence type="ECO:0000313" key="12">
    <source>
        <dbReference type="Proteomes" id="UP001153719"/>
    </source>
</evidence>
<gene>
    <name evidence="11" type="primary">hemD</name>
    <name evidence="11" type="ORF">NO713_00078</name>
</gene>
<keyword evidence="12" id="KW-1185">Reference proteome</keyword>
<dbReference type="PANTHER" id="PTHR45790">
    <property type="entry name" value="SIROHEME SYNTHASE-RELATED"/>
    <property type="match status" value="1"/>
</dbReference>
<feature type="domain" description="Tetrapyrrole methylase" evidence="9">
    <location>
        <begin position="7"/>
        <end position="213"/>
    </location>
</feature>
<evidence type="ECO:0000256" key="4">
    <source>
        <dbReference type="ARBA" id="ARBA00022691"/>
    </source>
</evidence>
<dbReference type="EC" id="2.1.1.107" evidence="1"/>
<accession>A0A9W4CDV4</accession>
<dbReference type="GO" id="GO:0019354">
    <property type="term" value="P:siroheme biosynthetic process"/>
    <property type="evidence" value="ECO:0007669"/>
    <property type="project" value="InterPro"/>
</dbReference>
<evidence type="ECO:0000256" key="3">
    <source>
        <dbReference type="ARBA" id="ARBA00022679"/>
    </source>
</evidence>
<dbReference type="InterPro" id="IPR003043">
    <property type="entry name" value="Uropor_MeTrfase_CS"/>
</dbReference>
<dbReference type="PANTHER" id="PTHR45790:SF3">
    <property type="entry name" value="S-ADENOSYL-L-METHIONINE-DEPENDENT UROPORPHYRINOGEN III METHYLTRANSFERASE, CHLOROPLASTIC"/>
    <property type="match status" value="1"/>
</dbReference>
<keyword evidence="2 8" id="KW-0489">Methyltransferase</keyword>
<dbReference type="Pfam" id="PF02602">
    <property type="entry name" value="HEM4"/>
    <property type="match status" value="1"/>
</dbReference>
<dbReference type="NCBIfam" id="TIGR01469">
    <property type="entry name" value="cobA_cysG_Cterm"/>
    <property type="match status" value="1"/>
</dbReference>
<keyword evidence="3 8" id="KW-0808">Transferase</keyword>
<dbReference type="InterPro" id="IPR006366">
    <property type="entry name" value="CobA/CysG_C"/>
</dbReference>
<evidence type="ECO:0000256" key="8">
    <source>
        <dbReference type="RuleBase" id="RU003960"/>
    </source>
</evidence>
<dbReference type="Gene3D" id="3.40.1010.10">
    <property type="entry name" value="Cobalt-precorrin-4 Transmethylase, Domain 1"/>
    <property type="match status" value="1"/>
</dbReference>